<accession>A0A640W8Z8</accession>
<protein>
    <submittedName>
        <fullName evidence="3">Thioesterase</fullName>
    </submittedName>
</protein>
<evidence type="ECO:0000313" key="4">
    <source>
        <dbReference type="Proteomes" id="UP000466024"/>
    </source>
</evidence>
<evidence type="ECO:0000313" key="3">
    <source>
        <dbReference type="EMBL" id="KAA0015347.1"/>
    </source>
</evidence>
<reference evidence="3 4" key="1">
    <citation type="submission" date="2019-08" db="EMBL/GenBank/DDBJ databases">
        <title>Bioinformatics analysis of the strain L3 and L5.</title>
        <authorList>
            <person name="Li X."/>
        </authorList>
    </citation>
    <scope>NUCLEOTIDE SEQUENCE [LARGE SCALE GENOMIC DNA]</scope>
    <source>
        <strain evidence="3 4">L3</strain>
    </source>
</reference>
<dbReference type="PANTHER" id="PTHR11487">
    <property type="entry name" value="THIOESTERASE"/>
    <property type="match status" value="1"/>
</dbReference>
<keyword evidence="4" id="KW-1185">Reference proteome</keyword>
<dbReference type="SUPFAM" id="SSF53474">
    <property type="entry name" value="alpha/beta-Hydrolases"/>
    <property type="match status" value="1"/>
</dbReference>
<dbReference type="EMBL" id="VTPX01000023">
    <property type="protein sequence ID" value="KAA0015347.1"/>
    <property type="molecule type" value="Genomic_DNA"/>
</dbReference>
<organism evidence="3 4">
    <name type="scientific">Salinicola corii</name>
    <dbReference type="NCBI Taxonomy" id="2606937"/>
    <lineage>
        <taxon>Bacteria</taxon>
        <taxon>Pseudomonadati</taxon>
        <taxon>Pseudomonadota</taxon>
        <taxon>Gammaproteobacteria</taxon>
        <taxon>Oceanospirillales</taxon>
        <taxon>Halomonadaceae</taxon>
        <taxon>Salinicola</taxon>
    </lineage>
</organism>
<dbReference type="Pfam" id="PF00975">
    <property type="entry name" value="Thioesterase"/>
    <property type="match status" value="1"/>
</dbReference>
<evidence type="ECO:0000259" key="2">
    <source>
        <dbReference type="Pfam" id="PF00975"/>
    </source>
</evidence>
<dbReference type="InterPro" id="IPR001031">
    <property type="entry name" value="Thioesterase"/>
</dbReference>
<name>A0A640W8Z8_9GAMM</name>
<evidence type="ECO:0000256" key="1">
    <source>
        <dbReference type="ARBA" id="ARBA00007169"/>
    </source>
</evidence>
<comment type="caution">
    <text evidence="3">The sequence shown here is derived from an EMBL/GenBank/DDBJ whole genome shotgun (WGS) entry which is preliminary data.</text>
</comment>
<dbReference type="InterPro" id="IPR029058">
    <property type="entry name" value="AB_hydrolase_fold"/>
</dbReference>
<dbReference type="Gene3D" id="3.40.50.1820">
    <property type="entry name" value="alpha/beta hydrolase"/>
    <property type="match status" value="1"/>
</dbReference>
<dbReference type="PANTHER" id="PTHR11487:SF0">
    <property type="entry name" value="S-ACYL FATTY ACID SYNTHASE THIOESTERASE, MEDIUM CHAIN"/>
    <property type="match status" value="1"/>
</dbReference>
<proteinExistence type="inferred from homology"/>
<sequence length="226" mass="25426">MMSSENVIVCFPYAGGGKTSFEILNKHLPHSVRMFSLTYSGRDSKSDPEKTTSHFNRTLEELKSQLSNIDEPITFFGHSMGAIIGYELALMLSNQLNIRKLVVSACKPPELIVSLRIFSADSDNGFRKVVDLGGIPQVIARNPARLKEAKSKLANDLRLLSNYRRGSYPKVRCAIHALVATDDSLASEKEMLKWEDYTLNEFKLTTLKGGHFYFRDNSKEVARFIS</sequence>
<dbReference type="InterPro" id="IPR012223">
    <property type="entry name" value="TEII"/>
</dbReference>
<feature type="domain" description="Thioesterase" evidence="2">
    <location>
        <begin position="8"/>
        <end position="225"/>
    </location>
</feature>
<gene>
    <name evidence="3" type="ORF">F0A16_20875</name>
</gene>
<comment type="similarity">
    <text evidence="1">Belongs to the thioesterase family.</text>
</comment>
<dbReference type="GO" id="GO:0008610">
    <property type="term" value="P:lipid biosynthetic process"/>
    <property type="evidence" value="ECO:0007669"/>
    <property type="project" value="TreeGrafter"/>
</dbReference>
<dbReference type="Proteomes" id="UP000466024">
    <property type="component" value="Unassembled WGS sequence"/>
</dbReference>
<dbReference type="AlphaFoldDB" id="A0A640W8Z8"/>